<dbReference type="Proteomes" id="UP000326789">
    <property type="component" value="Unassembled WGS sequence"/>
</dbReference>
<dbReference type="PANTHER" id="PTHR48090:SF1">
    <property type="entry name" value="PROPHAGE BACTOPRENOL GLUCOSYL TRANSFERASE HOMOLOG"/>
    <property type="match status" value="1"/>
</dbReference>
<feature type="transmembrane region" description="Helical" evidence="9">
    <location>
        <begin position="247"/>
        <end position="268"/>
    </location>
</feature>
<dbReference type="GO" id="GO:0016757">
    <property type="term" value="F:glycosyltransferase activity"/>
    <property type="evidence" value="ECO:0007669"/>
    <property type="project" value="UniProtKB-KW"/>
</dbReference>
<comment type="similarity">
    <text evidence="8">Belongs to the glycosyltransferase 2 family. GtrB subfamily.</text>
</comment>
<comment type="subcellular location">
    <subcellularLocation>
        <location evidence="1">Cell membrane</location>
        <topology evidence="1">Multi-pass membrane protein</topology>
    </subcellularLocation>
</comment>
<evidence type="ECO:0000256" key="2">
    <source>
        <dbReference type="ARBA" id="ARBA00022475"/>
    </source>
</evidence>
<dbReference type="STRING" id="212667.VFDL14_06200"/>
<feature type="domain" description="Glycosyltransferase 2-like" evidence="10">
    <location>
        <begin position="23"/>
        <end position="185"/>
    </location>
</feature>
<proteinExistence type="inferred from homology"/>
<evidence type="ECO:0000313" key="14">
    <source>
        <dbReference type="Proteomes" id="UP000326789"/>
    </source>
</evidence>
<evidence type="ECO:0000313" key="13">
    <source>
        <dbReference type="Proteomes" id="UP000027219"/>
    </source>
</evidence>
<evidence type="ECO:0000256" key="4">
    <source>
        <dbReference type="ARBA" id="ARBA00022679"/>
    </source>
</evidence>
<accession>A0A066UWR7</accession>
<dbReference type="GO" id="GO:0005886">
    <property type="term" value="C:plasma membrane"/>
    <property type="evidence" value="ECO:0007669"/>
    <property type="project" value="UniProtKB-SubCell"/>
</dbReference>
<sequence>MTELHINSRRSSEPQISPAISLSIIVPFFNEEEVLPEFHSRLTKVLDELPISSEIVYVDDGSKDNSLALVESFKSIASSISVIGLSRNFGKESAMSAGLEHCRGQAVILLDADLQDPPELIPDMVSKWREGYDVVNMQRSQRDGETWFKKFSAASFYRVMNAAAKIDVPENVGDFRLLSREVVDHINQLPERNRYMKGIFSWPGFKQTTVQFKRDARFCGETKWNYLKLLGLAMDGITSFSIRPLRIATALGSMVALSAFVYGMFIIFKTLMFGEPITGYPSMMVVQLALGGIQLLSIGLMGEYIGRIFIETKNRPLYLIQSVVDKPALKTTYKLEESA</sequence>
<dbReference type="RefSeq" id="WP_032549340.1">
    <property type="nucleotide sequence ID" value="NZ_JFFR01000002.1"/>
</dbReference>
<evidence type="ECO:0000256" key="9">
    <source>
        <dbReference type="SAM" id="Phobius"/>
    </source>
</evidence>
<evidence type="ECO:0000256" key="6">
    <source>
        <dbReference type="ARBA" id="ARBA00022989"/>
    </source>
</evidence>
<dbReference type="FunFam" id="3.90.550.10:FF:000079">
    <property type="entry name" value="Probable glycosyl transferase"/>
    <property type="match status" value="1"/>
</dbReference>
<dbReference type="InterPro" id="IPR001173">
    <property type="entry name" value="Glyco_trans_2-like"/>
</dbReference>
<evidence type="ECO:0000256" key="5">
    <source>
        <dbReference type="ARBA" id="ARBA00022692"/>
    </source>
</evidence>
<reference evidence="11 14" key="2">
    <citation type="submission" date="2019-09" db="EMBL/GenBank/DDBJ databases">
        <title>Whole genome sequence of Vibrio fortis.</title>
        <authorList>
            <person name="Das S.K."/>
        </authorList>
    </citation>
    <scope>NUCLEOTIDE SEQUENCE [LARGE SCALE GENOMIC DNA]</scope>
    <source>
        <strain evidence="11 14">AN60</strain>
    </source>
</reference>
<dbReference type="OrthoDB" id="9811884at2"/>
<evidence type="ECO:0000256" key="1">
    <source>
        <dbReference type="ARBA" id="ARBA00004651"/>
    </source>
</evidence>
<keyword evidence="2" id="KW-1003">Cell membrane</keyword>
<protein>
    <submittedName>
        <fullName evidence="12">Glycosyl transferase family 2</fullName>
    </submittedName>
    <submittedName>
        <fullName evidence="11">Glycosyltransferase family 2 protein</fullName>
    </submittedName>
</protein>
<feature type="transmembrane region" description="Helical" evidence="9">
    <location>
        <begin position="288"/>
        <end position="310"/>
    </location>
</feature>
<evidence type="ECO:0000313" key="12">
    <source>
        <dbReference type="EMBL" id="KDN30317.1"/>
    </source>
</evidence>
<dbReference type="InterPro" id="IPR029044">
    <property type="entry name" value="Nucleotide-diphossugar_trans"/>
</dbReference>
<dbReference type="InterPro" id="IPR050256">
    <property type="entry name" value="Glycosyltransferase_2"/>
</dbReference>
<gene>
    <name evidence="11" type="ORF">F2P58_18945</name>
    <name evidence="12" type="ORF">VFDL14_06200</name>
</gene>
<dbReference type="CDD" id="cd04187">
    <property type="entry name" value="DPM1_like_bac"/>
    <property type="match status" value="1"/>
</dbReference>
<evidence type="ECO:0000259" key="10">
    <source>
        <dbReference type="Pfam" id="PF00535"/>
    </source>
</evidence>
<keyword evidence="13" id="KW-1185">Reference proteome</keyword>
<dbReference type="Pfam" id="PF00535">
    <property type="entry name" value="Glycos_transf_2"/>
    <property type="match status" value="1"/>
</dbReference>
<name>A0A066UWR7_9VIBR</name>
<dbReference type="Proteomes" id="UP000027219">
    <property type="component" value="Unassembled WGS sequence"/>
</dbReference>
<keyword evidence="4 12" id="KW-0808">Transferase</keyword>
<keyword evidence="6 9" id="KW-1133">Transmembrane helix</keyword>
<organism evidence="12 13">
    <name type="scientific">Vibrio fortis</name>
    <dbReference type="NCBI Taxonomy" id="212667"/>
    <lineage>
        <taxon>Bacteria</taxon>
        <taxon>Pseudomonadati</taxon>
        <taxon>Pseudomonadota</taxon>
        <taxon>Gammaproteobacteria</taxon>
        <taxon>Vibrionales</taxon>
        <taxon>Vibrionaceae</taxon>
        <taxon>Vibrio</taxon>
    </lineage>
</organism>
<keyword evidence="3" id="KW-0328">Glycosyltransferase</keyword>
<keyword evidence="5 9" id="KW-0812">Transmembrane</keyword>
<dbReference type="PANTHER" id="PTHR48090">
    <property type="entry name" value="UNDECAPRENYL-PHOSPHATE 4-DEOXY-4-FORMAMIDO-L-ARABINOSE TRANSFERASE-RELATED"/>
    <property type="match status" value="1"/>
</dbReference>
<dbReference type="SUPFAM" id="SSF53448">
    <property type="entry name" value="Nucleotide-diphospho-sugar transferases"/>
    <property type="match status" value="1"/>
</dbReference>
<dbReference type="AlphaFoldDB" id="A0A066UWR7"/>
<evidence type="ECO:0000256" key="8">
    <source>
        <dbReference type="ARBA" id="ARBA00038152"/>
    </source>
</evidence>
<dbReference type="EMBL" id="JFFR01000002">
    <property type="protein sequence ID" value="KDN30317.1"/>
    <property type="molecule type" value="Genomic_DNA"/>
</dbReference>
<dbReference type="EMBL" id="VWSE01000008">
    <property type="protein sequence ID" value="KAB0286725.1"/>
    <property type="molecule type" value="Genomic_DNA"/>
</dbReference>
<keyword evidence="7 9" id="KW-0472">Membrane</keyword>
<evidence type="ECO:0000313" key="11">
    <source>
        <dbReference type="EMBL" id="KAB0286725.1"/>
    </source>
</evidence>
<dbReference type="Gene3D" id="3.90.550.10">
    <property type="entry name" value="Spore Coat Polysaccharide Biosynthesis Protein SpsA, Chain A"/>
    <property type="match status" value="1"/>
</dbReference>
<comment type="caution">
    <text evidence="12">The sequence shown here is derived from an EMBL/GenBank/DDBJ whole genome shotgun (WGS) entry which is preliminary data.</text>
</comment>
<evidence type="ECO:0000256" key="3">
    <source>
        <dbReference type="ARBA" id="ARBA00022676"/>
    </source>
</evidence>
<reference evidence="12 13" key="1">
    <citation type="submission" date="2014-02" db="EMBL/GenBank/DDBJ databases">
        <title>Vibrio fortis Dalian14 Genome Sequencing.</title>
        <authorList>
            <person name="Wang Y."/>
            <person name="Song L."/>
            <person name="Liu G."/>
            <person name="Ding J."/>
        </authorList>
    </citation>
    <scope>NUCLEOTIDE SEQUENCE [LARGE SCALE GENOMIC DNA]</scope>
    <source>
        <strain evidence="12 13">Dalian14</strain>
    </source>
</reference>
<evidence type="ECO:0000256" key="7">
    <source>
        <dbReference type="ARBA" id="ARBA00023136"/>
    </source>
</evidence>